<dbReference type="OrthoDB" id="206452at2759"/>
<protein>
    <submittedName>
        <fullName evidence="3">Aste57867_7326 protein</fullName>
    </submittedName>
</protein>
<dbReference type="EMBL" id="VJMH01003876">
    <property type="protein sequence ID" value="KAF0704565.1"/>
    <property type="molecule type" value="Genomic_DNA"/>
</dbReference>
<dbReference type="Proteomes" id="UP000332933">
    <property type="component" value="Unassembled WGS sequence"/>
</dbReference>
<dbReference type="EMBL" id="CAADRA010003888">
    <property type="protein sequence ID" value="VFT84245.1"/>
    <property type="molecule type" value="Genomic_DNA"/>
</dbReference>
<dbReference type="CDD" id="cd15457">
    <property type="entry name" value="NADAR"/>
    <property type="match status" value="1"/>
</dbReference>
<gene>
    <name evidence="3" type="primary">Aste57867_7326</name>
    <name evidence="2" type="ORF">As57867_007300</name>
    <name evidence="3" type="ORF">ASTE57867_7326</name>
</gene>
<dbReference type="SUPFAM" id="SSF143990">
    <property type="entry name" value="YbiA-like"/>
    <property type="match status" value="1"/>
</dbReference>
<dbReference type="NCBIfam" id="TIGR02464">
    <property type="entry name" value="ribofla_fusion"/>
    <property type="match status" value="1"/>
</dbReference>
<sequence length="191" mass="20522">MTQSLPANAAALCAAMDQGQTFSFHVFFGQDPAAATADADIATSFLSQAFPAPFVVDGRGYATAEHYMMAQKAYLFGDTATGDAVVATSDPNEAKALGRQAKGFNAALWDAHKSEIVEQGNFYKFSAHKELQARLLATNNKVLVDATPWDKLWAVGLSTDHKDVKSPAKWPGTNLLGFALMAVRTHLETQP</sequence>
<dbReference type="AlphaFoldDB" id="A0A485KI60"/>
<accession>A0A485KI60</accession>
<reference evidence="3 4" key="1">
    <citation type="submission" date="2019-03" db="EMBL/GenBank/DDBJ databases">
        <authorList>
            <person name="Gaulin E."/>
            <person name="Dumas B."/>
        </authorList>
    </citation>
    <scope>NUCLEOTIDE SEQUENCE [LARGE SCALE GENOMIC DNA]</scope>
    <source>
        <strain evidence="3">CBS 568.67</strain>
    </source>
</reference>
<feature type="domain" description="NADAR" evidence="1">
    <location>
        <begin position="42"/>
        <end position="187"/>
    </location>
</feature>
<dbReference type="InterPro" id="IPR037238">
    <property type="entry name" value="YbiA-like_sf"/>
</dbReference>
<evidence type="ECO:0000259" key="1">
    <source>
        <dbReference type="Pfam" id="PF08719"/>
    </source>
</evidence>
<evidence type="ECO:0000313" key="2">
    <source>
        <dbReference type="EMBL" id="KAF0704565.1"/>
    </source>
</evidence>
<keyword evidence="4" id="KW-1185">Reference proteome</keyword>
<evidence type="ECO:0000313" key="3">
    <source>
        <dbReference type="EMBL" id="VFT84245.1"/>
    </source>
</evidence>
<name>A0A485KI60_9STRA</name>
<dbReference type="InterPro" id="IPR012816">
    <property type="entry name" value="NADAR"/>
</dbReference>
<dbReference type="Gene3D" id="1.10.357.40">
    <property type="entry name" value="YbiA-like"/>
    <property type="match status" value="1"/>
</dbReference>
<evidence type="ECO:0000313" key="4">
    <source>
        <dbReference type="Proteomes" id="UP000332933"/>
    </source>
</evidence>
<dbReference type="Pfam" id="PF08719">
    <property type="entry name" value="NADAR"/>
    <property type="match status" value="1"/>
</dbReference>
<reference evidence="2" key="2">
    <citation type="submission" date="2019-06" db="EMBL/GenBank/DDBJ databases">
        <title>Genomics analysis of Aphanomyces spp. identifies a new class of oomycete effector associated with host adaptation.</title>
        <authorList>
            <person name="Gaulin E."/>
        </authorList>
    </citation>
    <scope>NUCLEOTIDE SEQUENCE</scope>
    <source>
        <strain evidence="2">CBS 578.67</strain>
    </source>
</reference>
<proteinExistence type="predicted"/>
<organism evidence="3 4">
    <name type="scientific">Aphanomyces stellatus</name>
    <dbReference type="NCBI Taxonomy" id="120398"/>
    <lineage>
        <taxon>Eukaryota</taxon>
        <taxon>Sar</taxon>
        <taxon>Stramenopiles</taxon>
        <taxon>Oomycota</taxon>
        <taxon>Saprolegniomycetes</taxon>
        <taxon>Saprolegniales</taxon>
        <taxon>Verrucalvaceae</taxon>
        <taxon>Aphanomyces</taxon>
    </lineage>
</organism>